<name>A0A150H8R3_9MICO</name>
<comment type="caution">
    <text evidence="2">The sequence shown here is derived from an EMBL/GenBank/DDBJ whole genome shotgun (WGS) entry which is preliminary data.</text>
</comment>
<keyword evidence="1" id="KW-1133">Transmembrane helix</keyword>
<accession>A0A150H8R3</accession>
<keyword evidence="1" id="KW-0472">Membrane</keyword>
<evidence type="ECO:0000313" key="3">
    <source>
        <dbReference type="Proteomes" id="UP000243589"/>
    </source>
</evidence>
<evidence type="ECO:0000256" key="1">
    <source>
        <dbReference type="SAM" id="Phobius"/>
    </source>
</evidence>
<dbReference type="AlphaFoldDB" id="A0A150H8R3"/>
<evidence type="ECO:0000313" key="2">
    <source>
        <dbReference type="EMBL" id="KXZ58497.1"/>
    </source>
</evidence>
<proteinExistence type="predicted"/>
<feature type="transmembrane region" description="Helical" evidence="1">
    <location>
        <begin position="116"/>
        <end position="136"/>
    </location>
</feature>
<reference evidence="2 3" key="1">
    <citation type="submission" date="2016-01" db="EMBL/GenBank/DDBJ databases">
        <title>Use of Whole Genome Sequencing to ascertain that Brevibacterium massiliense (Roux, Raoult 2009) is a later heterotypic synonym of Brevibacterium ravenspurgense (Mages 2008).</title>
        <authorList>
            <person name="Bernier A.-M."/>
            <person name="Burdz T."/>
            <person name="Huynh C."/>
            <person name="Pachecho A.L."/>
            <person name="Wiebe D."/>
            <person name="Bonner C."/>
            <person name="Bernard K."/>
        </authorList>
    </citation>
    <scope>NUCLEOTIDE SEQUENCE [LARGE SCALE GENOMIC DNA]</scope>
    <source>
        <strain evidence="2 3">CCUG56047</strain>
    </source>
</reference>
<keyword evidence="3" id="KW-1185">Reference proteome</keyword>
<protein>
    <recommendedName>
        <fullName evidence="4">DUF3180 domain-containing protein</fullName>
    </recommendedName>
</protein>
<dbReference type="PATRIC" id="fig|479117.4.peg.1533"/>
<sequence length="152" mass="15612">MRPTKASNLLAGGAIGLMVGAAGSWVLESWGSPAPEVPWPAIVGMLLLGGTLLVLGIPIKRWNDGERKQPIDPLQAARVAMMAKACSLTGAALSGWYLGSGIYILLSAGFLRTGSAMAMFGTFVVAAGLMTVGIVVERFCQLPPDDPSGAAA</sequence>
<dbReference type="InterPro" id="IPR021517">
    <property type="entry name" value="DUF3180"/>
</dbReference>
<evidence type="ECO:0008006" key="4">
    <source>
        <dbReference type="Google" id="ProtNLM"/>
    </source>
</evidence>
<feature type="transmembrane region" description="Helical" evidence="1">
    <location>
        <begin position="7"/>
        <end position="27"/>
    </location>
</feature>
<dbReference type="EMBL" id="LQQC01000010">
    <property type="protein sequence ID" value="KXZ58497.1"/>
    <property type="molecule type" value="Genomic_DNA"/>
</dbReference>
<dbReference type="Proteomes" id="UP000243589">
    <property type="component" value="Unassembled WGS sequence"/>
</dbReference>
<organism evidence="2 3">
    <name type="scientific">Brevibacterium ravenspurgense</name>
    <dbReference type="NCBI Taxonomy" id="479117"/>
    <lineage>
        <taxon>Bacteria</taxon>
        <taxon>Bacillati</taxon>
        <taxon>Actinomycetota</taxon>
        <taxon>Actinomycetes</taxon>
        <taxon>Micrococcales</taxon>
        <taxon>Brevibacteriaceae</taxon>
        <taxon>Brevibacterium</taxon>
    </lineage>
</organism>
<gene>
    <name evidence="2" type="ORF">Bravens_01546</name>
</gene>
<feature type="transmembrane region" description="Helical" evidence="1">
    <location>
        <begin position="39"/>
        <end position="59"/>
    </location>
</feature>
<feature type="transmembrane region" description="Helical" evidence="1">
    <location>
        <begin position="88"/>
        <end position="110"/>
    </location>
</feature>
<dbReference type="RefSeq" id="WP_062022006.1">
    <property type="nucleotide sequence ID" value="NZ_LQQC01000010.1"/>
</dbReference>
<keyword evidence="1" id="KW-0812">Transmembrane</keyword>
<dbReference type="Pfam" id="PF11377">
    <property type="entry name" value="DUF3180"/>
    <property type="match status" value="1"/>
</dbReference>